<reference evidence="2" key="1">
    <citation type="journal article" date="2019" name="J Environ">
        <title>Genetic characterization and potential molecular dissemination mechanism of tet (31) gene in Aeromonas caviae from an oxytetracycline wastewater treatment system.</title>
        <authorList>
            <person name="Shi Y."/>
            <person name="Tian Z."/>
            <person name="Leclercq S.O."/>
            <person name="Zhang H."/>
            <person name="Yang M."/>
            <person name="Zhang Y."/>
        </authorList>
    </citation>
    <scope>NUCLEOTIDE SEQUENCE</scope>
    <source>
        <strain evidence="2">T25-39</strain>
    </source>
</reference>
<dbReference type="Gene3D" id="3.40.630.30">
    <property type="match status" value="1"/>
</dbReference>
<dbReference type="PANTHER" id="PTHR43415">
    <property type="entry name" value="SPERMIDINE N(1)-ACETYLTRANSFERASE"/>
    <property type="match status" value="1"/>
</dbReference>
<accession>A0A7U5Y4S9</accession>
<dbReference type="PANTHER" id="PTHR43415:SF3">
    <property type="entry name" value="GNAT-FAMILY ACETYLTRANSFERASE"/>
    <property type="match status" value="1"/>
</dbReference>
<dbReference type="Proteomes" id="UP000266778">
    <property type="component" value="Chromosome"/>
</dbReference>
<evidence type="ECO:0000313" key="2">
    <source>
        <dbReference type="EMBL" id="AXB03708.2"/>
    </source>
</evidence>
<dbReference type="InterPro" id="IPR000182">
    <property type="entry name" value="GNAT_dom"/>
</dbReference>
<dbReference type="Pfam" id="PF13302">
    <property type="entry name" value="Acetyltransf_3"/>
    <property type="match status" value="1"/>
</dbReference>
<organism evidence="2 3">
    <name type="scientific">Aeromonas caviae</name>
    <name type="common">Aeromonas punctata</name>
    <dbReference type="NCBI Taxonomy" id="648"/>
    <lineage>
        <taxon>Bacteria</taxon>
        <taxon>Pseudomonadati</taxon>
        <taxon>Pseudomonadota</taxon>
        <taxon>Gammaproteobacteria</taxon>
        <taxon>Aeromonadales</taxon>
        <taxon>Aeromonadaceae</taxon>
        <taxon>Aeromonas</taxon>
    </lineage>
</organism>
<proteinExistence type="predicted"/>
<dbReference type="SUPFAM" id="SSF55729">
    <property type="entry name" value="Acyl-CoA N-acyltransferases (Nat)"/>
    <property type="match status" value="1"/>
</dbReference>
<keyword evidence="2" id="KW-0808">Transferase</keyword>
<dbReference type="PROSITE" id="PS51186">
    <property type="entry name" value="GNAT"/>
    <property type="match status" value="1"/>
</dbReference>
<dbReference type="InterPro" id="IPR016181">
    <property type="entry name" value="Acyl_CoA_acyltransferase"/>
</dbReference>
<gene>
    <name evidence="2" type="ORF">C1C91_00395</name>
</gene>
<dbReference type="GO" id="GO:0016747">
    <property type="term" value="F:acyltransferase activity, transferring groups other than amino-acyl groups"/>
    <property type="evidence" value="ECO:0007669"/>
    <property type="project" value="InterPro"/>
</dbReference>
<dbReference type="EMBL" id="CP025706">
    <property type="protein sequence ID" value="AXB03708.2"/>
    <property type="molecule type" value="Genomic_DNA"/>
</dbReference>
<protein>
    <submittedName>
        <fullName evidence="2">GNAT family N-acetyltransferase</fullName>
    </submittedName>
</protein>
<dbReference type="AlphaFoldDB" id="A0A7U5Y4S9"/>
<name>A0A7U5Y4S9_AERCA</name>
<sequence length="204" mass="23899">MTQDLRLNSLMAKEIIENYREMDSDMTGLKEFARYGVKLVALAQNDIEMVRQWRNDPKIADLMLDKTHITREKQQQWFARLQHAQDQFYYLVWFKDQPIGVASLIKVNRDAGHCEPGMYIYVDEYRNNIVPFCVAFALNDLAFEGLGLSQLFGKIFASNQASVRFHEACGYRLYETREDGLGLYVLEREAYLAARTKIARFIRY</sequence>
<evidence type="ECO:0000313" key="3">
    <source>
        <dbReference type="Proteomes" id="UP000266778"/>
    </source>
</evidence>
<evidence type="ECO:0000259" key="1">
    <source>
        <dbReference type="PROSITE" id="PS51186"/>
    </source>
</evidence>
<feature type="domain" description="N-acetyltransferase" evidence="1">
    <location>
        <begin position="37"/>
        <end position="191"/>
    </location>
</feature>